<gene>
    <name evidence="1" type="ORF">MACH26_40340</name>
</gene>
<protein>
    <submittedName>
        <fullName evidence="1">Uncharacterized protein</fullName>
    </submittedName>
</protein>
<name>A0AA48HKI2_9ALTE</name>
<dbReference type="Proteomes" id="UP001333710">
    <property type="component" value="Chromosome"/>
</dbReference>
<accession>A0AA48HKI2</accession>
<dbReference type="RefSeq" id="WP_338294582.1">
    <property type="nucleotide sequence ID" value="NZ_AP027272.1"/>
</dbReference>
<dbReference type="EMBL" id="AP027272">
    <property type="protein sequence ID" value="BDX08513.1"/>
    <property type="molecule type" value="Genomic_DNA"/>
</dbReference>
<organism evidence="1 2">
    <name type="scientific">Planctobacterium marinum</name>
    <dbReference type="NCBI Taxonomy" id="1631968"/>
    <lineage>
        <taxon>Bacteria</taxon>
        <taxon>Pseudomonadati</taxon>
        <taxon>Pseudomonadota</taxon>
        <taxon>Gammaproteobacteria</taxon>
        <taxon>Alteromonadales</taxon>
        <taxon>Alteromonadaceae</taxon>
        <taxon>Planctobacterium</taxon>
    </lineage>
</organism>
<evidence type="ECO:0000313" key="1">
    <source>
        <dbReference type="EMBL" id="BDX08513.1"/>
    </source>
</evidence>
<reference evidence="1" key="1">
    <citation type="submission" date="2023-01" db="EMBL/GenBank/DDBJ databases">
        <title>Complete genome sequence of Planctobacterium marinum strain Dej080120_11.</title>
        <authorList>
            <person name="Ueki S."/>
            <person name="Maruyama F."/>
        </authorList>
    </citation>
    <scope>NUCLEOTIDE SEQUENCE</scope>
    <source>
        <strain evidence="1">Dej080120_11</strain>
    </source>
</reference>
<proteinExistence type="predicted"/>
<dbReference type="KEGG" id="pmaw:MACH26_40340"/>
<keyword evidence="2" id="KW-1185">Reference proteome</keyword>
<dbReference type="AlphaFoldDB" id="A0AA48HKI2"/>
<sequence length="367" mass="41195">MQGSESPGQHALLERCIAHCQSLLANWQLTPRVHFELEGMCIMPRAQILDLRRLNQQLAQQCIPGEVKPEYWPGQWEYVSLLAGQTPLQEARYIARLKQLLPNLMLQQGAQEVLLKPVVWHGSDIRYVAGSSTLFARHSGSVHIPNAIQVNVSVADVNGNNKLPDSGLGEWIQYHLLQNSYACSVLYLPEEEAFQRLKLRTEFGLDAELSSPWELSGGYQGSIALYKEKGKHDQPLNPKPLILGAQKQPLCWNNDWQKACRIEHRLGATSKNYDPFVNVLFILLNILDAVVSWQSGECAPTTKHRSLPASLADSPDGIGALRLFQEDSWFASSIDNYCQNLTIPEISSLGQHVKQNYLKGFHPKILS</sequence>
<evidence type="ECO:0000313" key="2">
    <source>
        <dbReference type="Proteomes" id="UP001333710"/>
    </source>
</evidence>